<dbReference type="PANTHER" id="PTHR30221">
    <property type="entry name" value="SMALL-CONDUCTANCE MECHANOSENSITIVE CHANNEL"/>
    <property type="match status" value="1"/>
</dbReference>
<dbReference type="SUPFAM" id="SSF82689">
    <property type="entry name" value="Mechanosensitive channel protein MscS (YggB), C-terminal domain"/>
    <property type="match status" value="1"/>
</dbReference>
<evidence type="ECO:0000259" key="8">
    <source>
        <dbReference type="Pfam" id="PF00924"/>
    </source>
</evidence>
<dbReference type="InterPro" id="IPR045275">
    <property type="entry name" value="MscS_archaea/bacteria_type"/>
</dbReference>
<protein>
    <submittedName>
        <fullName evidence="10">Mechanosensitive ion channel</fullName>
    </submittedName>
</protein>
<comment type="caution">
    <text evidence="10">The sequence shown here is derived from an EMBL/GenBank/DDBJ whole genome shotgun (WGS) entry which is preliminary data.</text>
</comment>
<evidence type="ECO:0000256" key="4">
    <source>
        <dbReference type="ARBA" id="ARBA00022692"/>
    </source>
</evidence>
<keyword evidence="3" id="KW-1003">Cell membrane</keyword>
<dbReference type="InterPro" id="IPR006685">
    <property type="entry name" value="MscS_channel_2nd"/>
</dbReference>
<dbReference type="Gene3D" id="1.10.287.1260">
    <property type="match status" value="1"/>
</dbReference>
<dbReference type="SUPFAM" id="SSF82861">
    <property type="entry name" value="Mechanosensitive channel protein MscS (YggB), transmembrane region"/>
    <property type="match status" value="1"/>
</dbReference>
<gene>
    <name evidence="10" type="ORF">P9H32_12480</name>
</gene>
<sequence>MNTNAVEVADVTQSNTTIVETVQSMGVEYAYRILGALAILIIGFWIAKMVKTLIVRGMKHRKVDETLISFTATLLYVGLKIAVIIAALEALQVKTASFIAVLGAAGLAVGLALQGSLSNFAAGVLMIIFKPVKLGDFVEVNGVSGTVKEIGILTTELDTLDNKHAVVPNSSVMSNNIINYTYNDKRRVDLVAGISYGDDIDKARSAIEEALAEFDEILSDPKPDILVKAMADSSVNFDVRPWCKPADYWTIYYGVTEAIKKKFDEQGIVIPFPQRDVHIYEHTAG</sequence>
<feature type="transmembrane region" description="Helical" evidence="7">
    <location>
        <begin position="29"/>
        <end position="47"/>
    </location>
</feature>
<dbReference type="Pfam" id="PF05552">
    <property type="entry name" value="MS_channel_1st_1"/>
    <property type="match status" value="1"/>
</dbReference>
<dbReference type="Gene3D" id="2.30.30.60">
    <property type="match status" value="1"/>
</dbReference>
<feature type="transmembrane region" description="Helical" evidence="7">
    <location>
        <begin position="67"/>
        <end position="88"/>
    </location>
</feature>
<comment type="subcellular location">
    <subcellularLocation>
        <location evidence="1">Cell membrane</location>
        <topology evidence="1">Multi-pass membrane protein</topology>
    </subcellularLocation>
</comment>
<reference evidence="10 11" key="1">
    <citation type="journal article" date="2024" name="Appl. Environ. Microbiol.">
        <title>Pontiella agarivorans sp. nov., a novel marine anaerobic bacterium capable of degrading macroalgal polysaccharides and fixing nitrogen.</title>
        <authorList>
            <person name="Liu N."/>
            <person name="Kivenson V."/>
            <person name="Peng X."/>
            <person name="Cui Z."/>
            <person name="Lankiewicz T.S."/>
            <person name="Gosselin K.M."/>
            <person name="English C.J."/>
            <person name="Blair E.M."/>
            <person name="O'Malley M.A."/>
            <person name="Valentine D.L."/>
        </authorList>
    </citation>
    <scope>NUCLEOTIDE SEQUENCE [LARGE SCALE GENOMIC DNA]</scope>
    <source>
        <strain evidence="10 11">NLcol2</strain>
    </source>
</reference>
<keyword evidence="11" id="KW-1185">Reference proteome</keyword>
<keyword evidence="5 7" id="KW-1133">Transmembrane helix</keyword>
<feature type="transmembrane region" description="Helical" evidence="7">
    <location>
        <begin position="100"/>
        <end position="129"/>
    </location>
</feature>
<dbReference type="SUPFAM" id="SSF50182">
    <property type="entry name" value="Sm-like ribonucleoproteins"/>
    <property type="match status" value="1"/>
</dbReference>
<evidence type="ECO:0000256" key="5">
    <source>
        <dbReference type="ARBA" id="ARBA00022989"/>
    </source>
</evidence>
<evidence type="ECO:0000313" key="10">
    <source>
        <dbReference type="EMBL" id="MDZ8119440.1"/>
    </source>
</evidence>
<dbReference type="InterPro" id="IPR011066">
    <property type="entry name" value="MscS_channel_C_sf"/>
</dbReference>
<evidence type="ECO:0000256" key="7">
    <source>
        <dbReference type="SAM" id="Phobius"/>
    </source>
</evidence>
<name>A0ABU5MZ08_9BACT</name>
<evidence type="ECO:0000313" key="11">
    <source>
        <dbReference type="Proteomes" id="UP001290861"/>
    </source>
</evidence>
<evidence type="ECO:0000256" key="3">
    <source>
        <dbReference type="ARBA" id="ARBA00022475"/>
    </source>
</evidence>
<dbReference type="InterPro" id="IPR049278">
    <property type="entry name" value="MS_channel_C"/>
</dbReference>
<accession>A0ABU5MZ08</accession>
<evidence type="ECO:0000259" key="9">
    <source>
        <dbReference type="Pfam" id="PF21082"/>
    </source>
</evidence>
<dbReference type="RefSeq" id="WP_322609223.1">
    <property type="nucleotide sequence ID" value="NZ_JARVCO010000010.1"/>
</dbReference>
<dbReference type="EMBL" id="JARVCO010000010">
    <property type="protein sequence ID" value="MDZ8119440.1"/>
    <property type="molecule type" value="Genomic_DNA"/>
</dbReference>
<dbReference type="PANTHER" id="PTHR30221:SF1">
    <property type="entry name" value="SMALL-CONDUCTANCE MECHANOSENSITIVE CHANNEL"/>
    <property type="match status" value="1"/>
</dbReference>
<dbReference type="Pfam" id="PF00924">
    <property type="entry name" value="MS_channel_2nd"/>
    <property type="match status" value="1"/>
</dbReference>
<dbReference type="InterPro" id="IPR008910">
    <property type="entry name" value="MSC_TM_helix"/>
</dbReference>
<dbReference type="InterPro" id="IPR010920">
    <property type="entry name" value="LSM_dom_sf"/>
</dbReference>
<keyword evidence="6 7" id="KW-0472">Membrane</keyword>
<keyword evidence="4 7" id="KW-0812">Transmembrane</keyword>
<evidence type="ECO:0000256" key="6">
    <source>
        <dbReference type="ARBA" id="ARBA00023136"/>
    </source>
</evidence>
<dbReference type="Proteomes" id="UP001290861">
    <property type="component" value="Unassembled WGS sequence"/>
</dbReference>
<dbReference type="InterPro" id="IPR011014">
    <property type="entry name" value="MscS_channel_TM-2"/>
</dbReference>
<evidence type="ECO:0000256" key="1">
    <source>
        <dbReference type="ARBA" id="ARBA00004651"/>
    </source>
</evidence>
<comment type="similarity">
    <text evidence="2">Belongs to the MscS (TC 1.A.23) family.</text>
</comment>
<dbReference type="Pfam" id="PF21082">
    <property type="entry name" value="MS_channel_3rd"/>
    <property type="match status" value="1"/>
</dbReference>
<dbReference type="InterPro" id="IPR023408">
    <property type="entry name" value="MscS_beta-dom_sf"/>
</dbReference>
<feature type="domain" description="Mechanosensitive ion channel MscS C-terminal" evidence="9">
    <location>
        <begin position="189"/>
        <end position="270"/>
    </location>
</feature>
<organism evidence="10 11">
    <name type="scientific">Pontiella agarivorans</name>
    <dbReference type="NCBI Taxonomy" id="3038953"/>
    <lineage>
        <taxon>Bacteria</taxon>
        <taxon>Pseudomonadati</taxon>
        <taxon>Kiritimatiellota</taxon>
        <taxon>Kiritimatiellia</taxon>
        <taxon>Kiritimatiellales</taxon>
        <taxon>Pontiellaceae</taxon>
        <taxon>Pontiella</taxon>
    </lineage>
</organism>
<feature type="domain" description="Mechanosensitive ion channel MscS" evidence="8">
    <location>
        <begin position="116"/>
        <end position="181"/>
    </location>
</feature>
<proteinExistence type="inferred from homology"/>
<evidence type="ECO:0000256" key="2">
    <source>
        <dbReference type="ARBA" id="ARBA00008017"/>
    </source>
</evidence>
<dbReference type="Gene3D" id="3.30.70.100">
    <property type="match status" value="1"/>
</dbReference>